<evidence type="ECO:0000313" key="3">
    <source>
        <dbReference type="EMBL" id="WCT10247.1"/>
    </source>
</evidence>
<dbReference type="SUPFAM" id="SSF48239">
    <property type="entry name" value="Terpenoid cyclases/Protein prenyltransferases"/>
    <property type="match status" value="1"/>
</dbReference>
<evidence type="ECO:0000259" key="2">
    <source>
        <dbReference type="Pfam" id="PF25841"/>
    </source>
</evidence>
<protein>
    <recommendedName>
        <fullName evidence="5">Secreted protein</fullName>
    </recommendedName>
</protein>
<feature type="domain" description="Broad-specificity ulvan lyase C-terminal" evidence="2">
    <location>
        <begin position="406"/>
        <end position="635"/>
    </location>
</feature>
<gene>
    <name evidence="3" type="ORF">PQO05_16040</name>
</gene>
<evidence type="ECO:0008006" key="5">
    <source>
        <dbReference type="Google" id="ProtNLM"/>
    </source>
</evidence>
<sequence>MSDYSRRNFIKTTAIGGLSLMGVASLSKSFALGPPAPSNDLYALSQHLVQQWADALLALQVLDTSRTLDYGGIYCTADQAVHGRVGDTIYPLFYLAAKTKNSKYSDAANLLYEWIERRVSQPDGSWLNEPVTGSWKGTTVFASIALAETLKNHGNLVDSTLKSRISERLVKAGDYIYNNFNIAYGNINYPVTASYGLSLLGTVLDNPKFKQRGKELAYEALKYFSPKNKLLYGEGDIITPSKKGCYSIDLGYNVEESLPALVMYGLLNNDNEVLDAVTQSMQAHLEFMLPDGGWDNSWGTRNYKWTYWGSRTSDGCQTAYALMADRDPRFYKAALRNTQLMQQLTVNGLLQGGPHYAAHQVPVCVHHTFSHIKALTTVLDYSKSQKPVDIAKVSLPRENNYGSRFMEDTQTYLVAKSGFKATITGYDKEYKKTKNGHATGGALTTLWHAKTGSILSGGMNEYQIFEAGNQQADNDPHSMALTPRIELRTGDKLYMNISDLNARTEIDQNPDQVTINTFSKLVDKDQADPSTIINCQVSYHFDHQKTSIRFKYDKGEFDGQVKIIVPVISKSTEKVTAINNKAISITKELASVKISADQPFITLPTTNGRIFNYVPGFEAIPLSFNSNEATIEFEIVNV</sequence>
<dbReference type="EMBL" id="CP117167">
    <property type="protein sequence ID" value="WCT10247.1"/>
    <property type="molecule type" value="Genomic_DNA"/>
</dbReference>
<evidence type="ECO:0000259" key="1">
    <source>
        <dbReference type="Pfam" id="PF25840"/>
    </source>
</evidence>
<keyword evidence="4" id="KW-1185">Reference proteome</keyword>
<dbReference type="InterPro" id="IPR058908">
    <property type="entry name" value="P29_C"/>
</dbReference>
<dbReference type="RefSeq" id="WP_273628392.1">
    <property type="nucleotide sequence ID" value="NZ_CP117167.1"/>
</dbReference>
<dbReference type="Pfam" id="PF25841">
    <property type="entry name" value="Ulvan_lyase_C"/>
    <property type="match status" value="1"/>
</dbReference>
<accession>A0ABY7T1E2</accession>
<dbReference type="Pfam" id="PF25840">
    <property type="entry name" value="Ulvan_lyase_N"/>
    <property type="match status" value="1"/>
</dbReference>
<name>A0ABY7T1E2_9SPHI</name>
<reference evidence="3 4" key="1">
    <citation type="submission" date="2023-02" db="EMBL/GenBank/DDBJ databases">
        <title>Genome sequence of Mucilaginibacter jinjuensis strain KACC 16571.</title>
        <authorList>
            <person name="Kim S."/>
            <person name="Heo J."/>
            <person name="Kwon S.-W."/>
        </authorList>
    </citation>
    <scope>NUCLEOTIDE SEQUENCE [LARGE SCALE GENOMIC DNA]</scope>
    <source>
        <strain evidence="3 4">KACC 16571</strain>
    </source>
</reference>
<dbReference type="InterPro" id="IPR058907">
    <property type="entry name" value="P29_N"/>
</dbReference>
<feature type="domain" description="Broad-specificity ulvan lyase N-terminal" evidence="1">
    <location>
        <begin position="49"/>
        <end position="397"/>
    </location>
</feature>
<evidence type="ECO:0000313" key="4">
    <source>
        <dbReference type="Proteomes" id="UP001216139"/>
    </source>
</evidence>
<proteinExistence type="predicted"/>
<dbReference type="Proteomes" id="UP001216139">
    <property type="component" value="Chromosome"/>
</dbReference>
<organism evidence="3 4">
    <name type="scientific">Mucilaginibacter jinjuensis</name>
    <dbReference type="NCBI Taxonomy" id="1176721"/>
    <lineage>
        <taxon>Bacteria</taxon>
        <taxon>Pseudomonadati</taxon>
        <taxon>Bacteroidota</taxon>
        <taxon>Sphingobacteriia</taxon>
        <taxon>Sphingobacteriales</taxon>
        <taxon>Sphingobacteriaceae</taxon>
        <taxon>Mucilaginibacter</taxon>
    </lineage>
</organism>
<dbReference type="PROSITE" id="PS51318">
    <property type="entry name" value="TAT"/>
    <property type="match status" value="1"/>
</dbReference>
<dbReference type="InterPro" id="IPR008930">
    <property type="entry name" value="Terpenoid_cyclase/PrenylTrfase"/>
</dbReference>
<dbReference type="InterPro" id="IPR006311">
    <property type="entry name" value="TAT_signal"/>
</dbReference>